<dbReference type="EMBL" id="JAVFWL010000002">
    <property type="protein sequence ID" value="KAK6734931.1"/>
    <property type="molecule type" value="Genomic_DNA"/>
</dbReference>
<feature type="chain" id="PRO_5045954828" evidence="1">
    <location>
        <begin position="22"/>
        <end position="669"/>
    </location>
</feature>
<evidence type="ECO:0000256" key="1">
    <source>
        <dbReference type="SAM" id="SignalP"/>
    </source>
</evidence>
<evidence type="ECO:0000313" key="2">
    <source>
        <dbReference type="EMBL" id="KAK6734931.1"/>
    </source>
</evidence>
<reference evidence="2 3" key="1">
    <citation type="submission" date="2023-08" db="EMBL/GenBank/DDBJ databases">
        <title>A Necator americanus chromosomal reference genome.</title>
        <authorList>
            <person name="Ilik V."/>
            <person name="Petrzelkova K.J."/>
            <person name="Pardy F."/>
            <person name="Fuh T."/>
            <person name="Niatou-Singa F.S."/>
            <person name="Gouil Q."/>
            <person name="Baker L."/>
            <person name="Ritchie M.E."/>
            <person name="Jex A.R."/>
            <person name="Gazzola D."/>
            <person name="Li H."/>
            <person name="Toshio Fujiwara R."/>
            <person name="Zhan B."/>
            <person name="Aroian R.V."/>
            <person name="Pafco B."/>
            <person name="Schwarz E.M."/>
        </authorList>
    </citation>
    <scope>NUCLEOTIDE SEQUENCE [LARGE SCALE GENOMIC DNA]</scope>
    <source>
        <strain evidence="2 3">Aroian</strain>
        <tissue evidence="2">Whole animal</tissue>
    </source>
</reference>
<comment type="caution">
    <text evidence="2">The sequence shown here is derived from an EMBL/GenBank/DDBJ whole genome shotgun (WGS) entry which is preliminary data.</text>
</comment>
<feature type="signal peptide" evidence="1">
    <location>
        <begin position="1"/>
        <end position="21"/>
    </location>
</feature>
<name>A0ABR1C8U2_NECAM</name>
<organism evidence="2 3">
    <name type="scientific">Necator americanus</name>
    <name type="common">Human hookworm</name>
    <dbReference type="NCBI Taxonomy" id="51031"/>
    <lineage>
        <taxon>Eukaryota</taxon>
        <taxon>Metazoa</taxon>
        <taxon>Ecdysozoa</taxon>
        <taxon>Nematoda</taxon>
        <taxon>Chromadorea</taxon>
        <taxon>Rhabditida</taxon>
        <taxon>Rhabditina</taxon>
        <taxon>Rhabditomorpha</taxon>
        <taxon>Strongyloidea</taxon>
        <taxon>Ancylostomatidae</taxon>
        <taxon>Bunostominae</taxon>
        <taxon>Necator</taxon>
    </lineage>
</organism>
<keyword evidence="3" id="KW-1185">Reference proteome</keyword>
<accession>A0ABR1C8U2</accession>
<dbReference type="Proteomes" id="UP001303046">
    <property type="component" value="Unassembled WGS sequence"/>
</dbReference>
<sequence>MKVLLVIYLIIFFPKASLVQSEIVPDCDIEFASLAIEIIRSQIGDPIKLSHIEAILSSCNKSRMQKMAEVSVFLLNKGTFPTRAMEDIQKIGQALQDERHMRLNDLRKQIPPKLAKTTNEVTSILLNNSLSGNEKALSLSSTIGALPRDRRRLFEKMLEHEATFSQMKPASTKIDDFRSSQGISVPTESNYTTESDQSTSLPFYIKKDGDVAGGTSEITPNSIVPGIPLSTIIRKNDEPSLERPLIRPITLERQQLFAFPPATLDRNALGGGLIDAMTKNRRESTNTAPRLESQDIPIKPVLSNKGRPHSVGNVHKYATNQLPTEGIDDADLLNSRSSILSDAMQFLQKTMPLVKPERFPIQYTGRYSHPYTFPLPEEGQHFASATNGAKSLSGHRTFLPLRNDPPNFRVMPISPINDVHRGLDGFDTHIGRFASGVPNRMLISTQSPIPIKDVDLNGTPVVGSLLSKTTQSVTGSEFSVYPDHRKGLFLEATNHARFESHFPQTFHLPQRQESTNQPATSGNNMIATNRGNVLLENYPPPPYGIAPRPKQTQGHDLLDTDRLGSWSMGRFNEEEPNYPTPEPFRDTTTIVATHVIIAMRSRLATPSVQRLRLRSLETAISMAFGTVDRCRRRFAGPRTYDFVESVFGSLLQVKEAELLEFSVFTMLIR</sequence>
<protein>
    <submittedName>
        <fullName evidence="2">Uncharacterized protein</fullName>
    </submittedName>
</protein>
<keyword evidence="1" id="KW-0732">Signal</keyword>
<evidence type="ECO:0000313" key="3">
    <source>
        <dbReference type="Proteomes" id="UP001303046"/>
    </source>
</evidence>
<proteinExistence type="predicted"/>
<gene>
    <name evidence="2" type="primary">Necator_chrII.g6039</name>
    <name evidence="2" type="ORF">RB195_018246</name>
</gene>